<keyword evidence="3" id="KW-1185">Reference proteome</keyword>
<dbReference type="OrthoDB" id="43460at2759"/>
<feature type="compositionally biased region" description="Low complexity" evidence="1">
    <location>
        <begin position="135"/>
        <end position="157"/>
    </location>
</feature>
<feature type="compositionally biased region" description="Acidic residues" evidence="1">
    <location>
        <begin position="296"/>
        <end position="320"/>
    </location>
</feature>
<dbReference type="GO" id="GO:0005634">
    <property type="term" value="C:nucleus"/>
    <property type="evidence" value="ECO:0007669"/>
    <property type="project" value="TreeGrafter"/>
</dbReference>
<reference evidence="2 3" key="1">
    <citation type="submission" date="2014-09" db="EMBL/GenBank/DDBJ databases">
        <authorList>
            <person name="Magalhaes I.L.F."/>
            <person name="Oliveira U."/>
            <person name="Santos F.R."/>
            <person name="Vidigal T.H.D.A."/>
            <person name="Brescovit A.D."/>
            <person name="Santos A.J."/>
        </authorList>
    </citation>
    <scope>NUCLEOTIDE SEQUENCE [LARGE SCALE GENOMIC DNA]</scope>
</reference>
<evidence type="ECO:0000313" key="2">
    <source>
        <dbReference type="EMBL" id="CEH15310.1"/>
    </source>
</evidence>
<feature type="region of interest" description="Disordered" evidence="1">
    <location>
        <begin position="24"/>
        <end position="247"/>
    </location>
</feature>
<dbReference type="SUPFAM" id="SSF48452">
    <property type="entry name" value="TPR-like"/>
    <property type="match status" value="1"/>
</dbReference>
<evidence type="ECO:0000313" key="3">
    <source>
        <dbReference type="Proteomes" id="UP000054845"/>
    </source>
</evidence>
<feature type="compositionally biased region" description="Low complexity" evidence="1">
    <location>
        <begin position="338"/>
        <end position="354"/>
    </location>
</feature>
<proteinExistence type="predicted"/>
<organism evidence="2 3">
    <name type="scientific">Ceraceosorus bombacis</name>
    <dbReference type="NCBI Taxonomy" id="401625"/>
    <lineage>
        <taxon>Eukaryota</taxon>
        <taxon>Fungi</taxon>
        <taxon>Dikarya</taxon>
        <taxon>Basidiomycota</taxon>
        <taxon>Ustilaginomycotina</taxon>
        <taxon>Exobasidiomycetes</taxon>
        <taxon>Ceraceosorales</taxon>
        <taxon>Ceraceosoraceae</taxon>
        <taxon>Ceraceosorus</taxon>
    </lineage>
</organism>
<name>A0A0P1BGR9_9BASI</name>
<feature type="compositionally biased region" description="Low complexity" evidence="1">
    <location>
        <begin position="79"/>
        <end position="88"/>
    </location>
</feature>
<dbReference type="EMBL" id="CCYA01000260">
    <property type="protein sequence ID" value="CEH15310.1"/>
    <property type="molecule type" value="Genomic_DNA"/>
</dbReference>
<feature type="compositionally biased region" description="Basic residues" evidence="1">
    <location>
        <begin position="324"/>
        <end position="333"/>
    </location>
</feature>
<dbReference type="Proteomes" id="UP000054845">
    <property type="component" value="Unassembled WGS sequence"/>
</dbReference>
<feature type="compositionally biased region" description="Polar residues" evidence="1">
    <location>
        <begin position="359"/>
        <end position="374"/>
    </location>
</feature>
<dbReference type="InterPro" id="IPR019412">
    <property type="entry name" value="IML2/TPR_39"/>
</dbReference>
<dbReference type="PANTHER" id="PTHR31859:SF1">
    <property type="entry name" value="TETRATRICOPEPTIDE REPEAT PROTEIN 39C"/>
    <property type="match status" value="1"/>
</dbReference>
<feature type="compositionally biased region" description="Polar residues" evidence="1">
    <location>
        <begin position="108"/>
        <end position="118"/>
    </location>
</feature>
<accession>A0A0P1BGR9</accession>
<dbReference type="GO" id="GO:0005829">
    <property type="term" value="C:cytosol"/>
    <property type="evidence" value="ECO:0007669"/>
    <property type="project" value="TreeGrafter"/>
</dbReference>
<feature type="region of interest" description="Disordered" evidence="1">
    <location>
        <begin position="277"/>
        <end position="402"/>
    </location>
</feature>
<dbReference type="InterPro" id="IPR011990">
    <property type="entry name" value="TPR-like_helical_dom_sf"/>
</dbReference>
<dbReference type="PANTHER" id="PTHR31859">
    <property type="entry name" value="TETRATRICOPEPTIDE REPEAT PROTEIN 39 FAMILY MEMBER"/>
    <property type="match status" value="1"/>
</dbReference>
<evidence type="ECO:0000256" key="1">
    <source>
        <dbReference type="SAM" id="MobiDB-lite"/>
    </source>
</evidence>
<sequence>MSAEVANPADTLGPRINTSRRSILASMEAESAEAEASPVPVSNTDALLRQRRPSSSQSRSNGVTGTKEADSKSHRRKSSVSSKKSPVPATSFGSGSDKDAQLDVPKSSLKQKISNASLRNGDRGSNDESDRRSVSSRMSSRAKISSIIRRGSRQASADPEDDAGRKKSSNGSSRRLSTRMPSFGKKSGAGAAAAVGGRRESTYSSGDDAPPVPEATSRIDSILSHKPSSGDLHKKDPSDGSQQQGYLSSAVGAATGAAVGAGAAVAAGATAVASKVLGTQDSTPESKQKQQANGYDDSDDESDEFHDAELADIEEHEEEEDHHTRKQSHRQGMHRGLSEAALGGASAASSTYGGPRSGSPETTTASLAPSSLRGTSGAKRRSGSVPVGGDETSTPADVKAKKETPLYVREKAARVQRLTFDDVALEEDEMEDDIKVARHALNLFLNSRMIEAEEIMKKHSDRKLYYALGDALIAVIKGIMTFEPEDLAKAISYCKDTLVIANMLRKPSSTVANFGRFVRGTGQSASTMAGMSKVQRHAELVYAESLLLKAVMGILYSGDFFAFVSEALNLRNAYGIYRSLSKYVEWADDKASGSRDKSVDEDFRSGVYLGNGLISMILGLLPGKVLKIMEVFGYTGDTQWALKTLSRAGGWSQDKRKTEPAMRIEDEGLRRQVCDMGILLYHLVISTFIPVNGTDIDFADKVLHYNLDRYPQGVFFLYFSGRLYSTQALAERAVVQFGAARDVQKEYVQLQHICFWDMSLCHMSLAQWEKAYDCFTVLLKESNWSKAVYNYGRAVNLLQCGKDDKAAAALFRTVPDAMQRIAGKSIPMEKYCARKAKKFIKQKRLLLPAVEFSYIYHCLTNAPRYALFDEQLIEISDALADLRDVEDPSQYHSGADEYWDDFCLAHFLRGVVLRYIAYPEKHARVDPAESPIPIAEADKQCEISLRKVIDEGHKISLDHYLVYFAHYELGRLHACRGQVDQAREQFNLIMNGKNLEDKGRKGKYSMQNMCVLRSNGALQTLG</sequence>
<feature type="compositionally biased region" description="Polar residues" evidence="1">
    <location>
        <begin position="277"/>
        <end position="293"/>
    </location>
</feature>
<feature type="compositionally biased region" description="Low complexity" evidence="1">
    <location>
        <begin position="25"/>
        <end position="37"/>
    </location>
</feature>
<dbReference type="GO" id="GO:0005741">
    <property type="term" value="C:mitochondrial outer membrane"/>
    <property type="evidence" value="ECO:0007669"/>
    <property type="project" value="TreeGrafter"/>
</dbReference>
<feature type="compositionally biased region" description="Low complexity" evidence="1">
    <location>
        <begin position="169"/>
        <end position="179"/>
    </location>
</feature>
<dbReference type="Pfam" id="PF10300">
    <property type="entry name" value="Iml2-TPR_39"/>
    <property type="match status" value="1"/>
</dbReference>
<protein>
    <submittedName>
        <fullName evidence="2">Uncharacterized conserved protein</fullName>
    </submittedName>
</protein>
<dbReference type="AlphaFoldDB" id="A0A0P1BGR9"/>
<feature type="compositionally biased region" description="Basic and acidic residues" evidence="1">
    <location>
        <begin position="120"/>
        <end position="133"/>
    </location>
</feature>